<feature type="domain" description="DUF4214" evidence="1">
    <location>
        <begin position="65"/>
        <end position="122"/>
    </location>
</feature>
<protein>
    <submittedName>
        <fullName evidence="2">Hemolysin-type calcium-binding region</fullName>
    </submittedName>
</protein>
<dbReference type="SUPFAM" id="SSF51120">
    <property type="entry name" value="beta-Roll"/>
    <property type="match status" value="1"/>
</dbReference>
<evidence type="ECO:0000313" key="2">
    <source>
        <dbReference type="EMBL" id="GLI93911.1"/>
    </source>
</evidence>
<gene>
    <name evidence="2" type="ORF">LMG27198_29030</name>
</gene>
<dbReference type="InterPro" id="IPR025282">
    <property type="entry name" value="DUF4214"/>
</dbReference>
<dbReference type="Gene3D" id="2.160.20.160">
    <property type="match status" value="1"/>
</dbReference>
<sequence>MAAPLPTVQQAIDGLYIVLYGRTADSLGYTAWSSYLGLTQTQIAAQQATAAQYQSLANAFIAGESSYYNATYPSTMTNTQFVNALYTNLGGALGDAAGTLYWTSLLNAGQSRSSVVAQFTQAFQSIDLSSQAGSGLSAEDYAAAVLRQKTFNNKVIVSQYYAQLSATNPFMVANTTTDPAFQAVQKILLGVDATTASVAAAQAVIDAAVAAGSVNPILNAPTAPGQALALTVNTDTIVGGDGNDTITAGVATNGAGNPASTLTIGDSIDGGAGVDTLKVFADTGVAANSQLPSLTTIKNVEKIDLLNATGAFTTDGVVIDASKFEGATEIWQNNFAADIKNLAATTTAGYKDMTTGAINANIAPADAAASVTIALDKVHEGSTFNVAASMTGILNSVKLSGVVTDADNNGTTNTNLNVTVGKDVETLSVNSSVGTTLTVIDGAGTKKVTTVDASASTGAITYDAANTVATIKTGTGNDTVGVTTATSKTVGSVVNASVTTGDGKDTVNVNVTGDGNTAVSTGKGDDTVNINGRGTSVLNVDLGDGADSFNAGAGIAINATDVIDAGTGVDTLALKLVGAANVGAFKNFDVYDVKGMNANLDLDILNSANTVTEIVGSGALAGGVTLQNVGAGVNFRATGNMGAAPVLTLTQKTAGALTVTLDADQVAPDAAGDDVAQMAVAATNAKTISAVFDTAYLNVAGSQTGETAATDNVSTIALAEAAATSLSVVSGGANAKNVLLVDDTNDTLTSVTITGAQALNLTVTPGATSKIATIDASAQTGGLTASLAALKDGGLIKLGSGTDVITATAASNATAPESIQGFAKTAAIAVSTTPSAAKDAAIAAADKLAIAGADVANASTSTAAATLDKGVLTFTGAGPATLDAALLIADDFAETAGETVAFQYLSDTYVFSQGATHAVGATTVDNTDVLVKLVGVTGVTNLVETGTDQFFVV</sequence>
<organism evidence="2 3">
    <name type="scientific">Methylocystis echinoides</name>
    <dbReference type="NCBI Taxonomy" id="29468"/>
    <lineage>
        <taxon>Bacteria</taxon>
        <taxon>Pseudomonadati</taxon>
        <taxon>Pseudomonadota</taxon>
        <taxon>Alphaproteobacteria</taxon>
        <taxon>Hyphomicrobiales</taxon>
        <taxon>Methylocystaceae</taxon>
        <taxon>Methylocystis</taxon>
    </lineage>
</organism>
<dbReference type="AlphaFoldDB" id="A0A9W6GVN0"/>
<dbReference type="RefSeq" id="WP_281803946.1">
    <property type="nucleotide sequence ID" value="NZ_BSEC01000001.1"/>
</dbReference>
<comment type="caution">
    <text evidence="2">The sequence shown here is derived from an EMBL/GenBank/DDBJ whole genome shotgun (WGS) entry which is preliminary data.</text>
</comment>
<dbReference type="InterPro" id="IPR011049">
    <property type="entry name" value="Serralysin-like_metalloprot_C"/>
</dbReference>
<reference evidence="2" key="1">
    <citation type="journal article" date="2023" name="Int. J. Syst. Evol. Microbiol.">
        <title>Methylocystis iwaonis sp. nov., a type II methane-oxidizing bacterium from surface soil of a rice paddy field in Japan, and emended description of the genus Methylocystis (ex Whittenbury et al. 1970) Bowman et al. 1993.</title>
        <authorList>
            <person name="Kaise H."/>
            <person name="Sawadogo J.B."/>
            <person name="Alam M.S."/>
            <person name="Ueno C."/>
            <person name="Dianou D."/>
            <person name="Shinjo R."/>
            <person name="Asakawa S."/>
        </authorList>
    </citation>
    <scope>NUCLEOTIDE SEQUENCE</scope>
    <source>
        <strain evidence="2">LMG27198</strain>
    </source>
</reference>
<evidence type="ECO:0000259" key="1">
    <source>
        <dbReference type="Pfam" id="PF13946"/>
    </source>
</evidence>
<dbReference type="Proteomes" id="UP001144323">
    <property type="component" value="Unassembled WGS sequence"/>
</dbReference>
<keyword evidence="3" id="KW-1185">Reference proteome</keyword>
<dbReference type="Pfam" id="PF13946">
    <property type="entry name" value="DUF4214"/>
    <property type="match status" value="1"/>
</dbReference>
<evidence type="ECO:0000313" key="3">
    <source>
        <dbReference type="Proteomes" id="UP001144323"/>
    </source>
</evidence>
<dbReference type="EMBL" id="BSEC01000001">
    <property type="protein sequence ID" value="GLI93911.1"/>
    <property type="molecule type" value="Genomic_DNA"/>
</dbReference>
<accession>A0A9W6GVN0</accession>
<name>A0A9W6GVN0_9HYPH</name>
<proteinExistence type="predicted"/>